<reference evidence="1 2" key="1">
    <citation type="submission" date="2019-02" db="EMBL/GenBank/DDBJ databases">
        <title>Bacterial novel species Mucilaginibacter sp. 17JY9-4 isolated from soil.</title>
        <authorList>
            <person name="Jung H.-Y."/>
        </authorList>
    </citation>
    <scope>NUCLEOTIDE SEQUENCE [LARGE SCALE GENOMIC DNA]</scope>
    <source>
        <strain evidence="1 2">17JY9-4</strain>
    </source>
</reference>
<dbReference type="InterPro" id="IPR052551">
    <property type="entry name" value="UV-DNA_repair_photolyase"/>
</dbReference>
<evidence type="ECO:0000313" key="2">
    <source>
        <dbReference type="Proteomes" id="UP000293331"/>
    </source>
</evidence>
<accession>A0A4Q5LLC0</accession>
<dbReference type="Gene3D" id="3.40.50.620">
    <property type="entry name" value="HUPs"/>
    <property type="match status" value="1"/>
</dbReference>
<dbReference type="GO" id="GO:0016829">
    <property type="term" value="F:lyase activity"/>
    <property type="evidence" value="ECO:0007669"/>
    <property type="project" value="UniProtKB-KW"/>
</dbReference>
<keyword evidence="2" id="KW-1185">Reference proteome</keyword>
<dbReference type="Gene3D" id="1.25.40.80">
    <property type="match status" value="1"/>
</dbReference>
<dbReference type="Gene3D" id="1.10.10.1710">
    <property type="entry name" value="Deoxyribodipyrimidine photolyase-related"/>
    <property type="match status" value="1"/>
</dbReference>
<keyword evidence="1" id="KW-0456">Lyase</keyword>
<dbReference type="InterPro" id="IPR007357">
    <property type="entry name" value="PhrB-like"/>
</dbReference>
<name>A0A4Q5LLC0_9SPHI</name>
<dbReference type="EMBL" id="SEWG01000003">
    <property type="protein sequence ID" value="RYU90531.1"/>
    <property type="molecule type" value="Genomic_DNA"/>
</dbReference>
<protein>
    <submittedName>
        <fullName evidence="1">Cryptochrome/photolyase family protein</fullName>
    </submittedName>
</protein>
<evidence type="ECO:0000313" key="1">
    <source>
        <dbReference type="EMBL" id="RYU90531.1"/>
    </source>
</evidence>
<comment type="caution">
    <text evidence="1">The sequence shown here is derived from an EMBL/GenBank/DDBJ whole genome shotgun (WGS) entry which is preliminary data.</text>
</comment>
<sequence>MHPNSVTLVFPHQLFERHPAIKQQRMVYLVEEYLFFNQYIFHKKKLVLHRASMQYYADSLSKKGIQVKYIEATNKLCDIRRLIPHLAGQGVKQIHYCDVADDWLAKRLDSQCATHNIALAKYRTPNFLNSPDDVADFFDNRKTYFQTDFYIAQRKQRNILLESDGKPIGGKWTYDSENRLKFPKKQNPPLLNVPKANEYVTVAQQWVDKHYPDNYGSTASPFGNLGGFYPVTHHDAAHWLNNFLEHRFQNFGVYEDAMVSQESFLYHSVLSPLLNIGLLNPQEVIDKALDFAASNGTPLNSLEGFVRQVMGWREFIHIVYQREGVKQRTKNYWGFKRRIPLSFWKGETGIVPVDTIIKRVLRTGYSHHIERLMVIGNFMLLCEFNPHDVYKWFMEMYVDAYDWVMVPNTYGMTQFADGGLMMTKPYISGSNYLMKMGDWPKGDWQDTWDGLFWRFMHVHRNFFLQNPRLGMLIKIFDKMPPEKQQRHILNAEAFLDKLDKQDSINTR</sequence>
<dbReference type="AlphaFoldDB" id="A0A4Q5LLC0"/>
<dbReference type="InterPro" id="IPR036134">
    <property type="entry name" value="Crypto/Photolyase_FAD-like_sf"/>
</dbReference>
<dbReference type="OrthoDB" id="5288100at2"/>
<dbReference type="Gene3D" id="1.10.579.10">
    <property type="entry name" value="DNA Cyclobutane Dipyrimidine Photolyase, subunit A, domain 3"/>
    <property type="match status" value="1"/>
</dbReference>
<dbReference type="Pfam" id="PF04244">
    <property type="entry name" value="DPRP"/>
    <property type="match status" value="1"/>
</dbReference>
<dbReference type="InterPro" id="IPR014729">
    <property type="entry name" value="Rossmann-like_a/b/a_fold"/>
</dbReference>
<organism evidence="1 2">
    <name type="scientific">Mucilaginibacter terrigena</name>
    <dbReference type="NCBI Taxonomy" id="2492395"/>
    <lineage>
        <taxon>Bacteria</taxon>
        <taxon>Pseudomonadati</taxon>
        <taxon>Bacteroidota</taxon>
        <taxon>Sphingobacteriia</taxon>
        <taxon>Sphingobacteriales</taxon>
        <taxon>Sphingobacteriaceae</taxon>
        <taxon>Mucilaginibacter</taxon>
    </lineage>
</organism>
<dbReference type="PANTHER" id="PTHR38657:SF1">
    <property type="entry name" value="SLR1343 PROTEIN"/>
    <property type="match status" value="1"/>
</dbReference>
<dbReference type="SUPFAM" id="SSF48173">
    <property type="entry name" value="Cryptochrome/photolyase FAD-binding domain"/>
    <property type="match status" value="1"/>
</dbReference>
<dbReference type="Proteomes" id="UP000293331">
    <property type="component" value="Unassembled WGS sequence"/>
</dbReference>
<dbReference type="PANTHER" id="PTHR38657">
    <property type="entry name" value="SLR1343 PROTEIN"/>
    <property type="match status" value="1"/>
</dbReference>
<gene>
    <name evidence="1" type="ORF">EWM62_07700</name>
</gene>
<proteinExistence type="predicted"/>